<keyword evidence="3" id="KW-1185">Reference proteome</keyword>
<feature type="transmembrane region" description="Helical" evidence="1">
    <location>
        <begin position="81"/>
        <end position="105"/>
    </location>
</feature>
<organism evidence="2 3">
    <name type="scientific">Spiroplasma mirum ATCC 29335</name>
    <dbReference type="NCBI Taxonomy" id="838561"/>
    <lineage>
        <taxon>Bacteria</taxon>
        <taxon>Bacillati</taxon>
        <taxon>Mycoplasmatota</taxon>
        <taxon>Mollicutes</taxon>
        <taxon>Entomoplasmatales</taxon>
        <taxon>Spiroplasmataceae</taxon>
        <taxon>Spiroplasma</taxon>
    </lineage>
</organism>
<evidence type="ECO:0000313" key="2">
    <source>
        <dbReference type="EMBL" id="AHI57442.1"/>
    </source>
</evidence>
<dbReference type="KEGG" id="smia:P344_00325"/>
<gene>
    <name evidence="2" type="ORF">P344_00325</name>
</gene>
<dbReference type="HOGENOM" id="CLU_2208391_0_0_14"/>
<keyword evidence="1" id="KW-1133">Transmembrane helix</keyword>
<proteinExistence type="predicted"/>
<keyword evidence="1" id="KW-0472">Membrane</keyword>
<protein>
    <submittedName>
        <fullName evidence="2">Uncharacterized protein</fullName>
    </submittedName>
</protein>
<evidence type="ECO:0000256" key="1">
    <source>
        <dbReference type="SAM" id="Phobius"/>
    </source>
</evidence>
<dbReference type="PATRIC" id="fig|838561.3.peg.65"/>
<name>W6AJV0_9MOLU</name>
<dbReference type="Proteomes" id="UP000019260">
    <property type="component" value="Chromosome"/>
</dbReference>
<accession>W6AJV0</accession>
<sequence length="107" mass="11488">MGGTINGYKCLAPVTKNISIGNEAKETESGVDNALSKDYKDLIDSLKDQTTIAETSGVPQDMLDAMNKEITFYQIVKVGVIFFSVFLVPIAAGLAIIIGVVCIFIKN</sequence>
<evidence type="ECO:0000313" key="3">
    <source>
        <dbReference type="Proteomes" id="UP000019260"/>
    </source>
</evidence>
<dbReference type="AlphaFoldDB" id="W6AJV0"/>
<dbReference type="EMBL" id="CP006720">
    <property type="protein sequence ID" value="AHI57442.1"/>
    <property type="molecule type" value="Genomic_DNA"/>
</dbReference>
<reference evidence="2 3" key="1">
    <citation type="submission" date="2013-09" db="EMBL/GenBank/DDBJ databases">
        <title>Complete genome sequence of Spiroplasma mirum suckling mouse cataract agent.</title>
        <authorList>
            <person name="Landry C.A."/>
            <person name="Bastian F.O."/>
            <person name="Thune R.L."/>
        </authorList>
    </citation>
    <scope>NUCLEOTIDE SEQUENCE [LARGE SCALE GENOMIC DNA]</scope>
    <source>
        <strain evidence="2 3">SMCA</strain>
    </source>
</reference>
<keyword evidence="1" id="KW-0812">Transmembrane</keyword>